<dbReference type="Pfam" id="PF00248">
    <property type="entry name" value="Aldo_ket_red"/>
    <property type="match status" value="1"/>
</dbReference>
<sequence length="115" mass="12429">MASHFVLSTGAKIPSVGLGTWQSEPGVVGDAVYAAVKAGYRHIDCAQVYGNEKEIGFALKKVFDEGITSRKDLFITSKLWCTNHAPEDVPVALDGTLQDLQTGYVDLYLVSPRAI</sequence>
<protein>
    <recommendedName>
        <fullName evidence="1">NADP-dependent oxidoreductase domain-containing protein</fullName>
    </recommendedName>
</protein>
<dbReference type="Gramene" id="TRITD1Bv1G161200.6">
    <property type="protein sequence ID" value="TRITD1Bv1G161200.6"/>
    <property type="gene ID" value="TRITD1Bv1G161200"/>
</dbReference>
<proteinExistence type="predicted"/>
<dbReference type="Gene3D" id="3.20.20.100">
    <property type="entry name" value="NADP-dependent oxidoreductase domain"/>
    <property type="match status" value="1"/>
</dbReference>
<dbReference type="PANTHER" id="PTHR11732">
    <property type="entry name" value="ALDO/KETO REDUCTASE"/>
    <property type="match status" value="1"/>
</dbReference>
<accession>A0A9R0VBK4</accession>
<dbReference type="InterPro" id="IPR023210">
    <property type="entry name" value="NADP_OxRdtase_dom"/>
</dbReference>
<dbReference type="GO" id="GO:0016491">
    <property type="term" value="F:oxidoreductase activity"/>
    <property type="evidence" value="ECO:0007669"/>
    <property type="project" value="InterPro"/>
</dbReference>
<dbReference type="InterPro" id="IPR020471">
    <property type="entry name" value="AKR"/>
</dbReference>
<name>A0A9R0VBK4_TRITD</name>
<dbReference type="EMBL" id="LT934112">
    <property type="protein sequence ID" value="VAH19848.1"/>
    <property type="molecule type" value="Genomic_DNA"/>
</dbReference>
<dbReference type="InterPro" id="IPR018170">
    <property type="entry name" value="Aldo/ket_reductase_CS"/>
</dbReference>
<keyword evidence="3" id="KW-1185">Reference proteome</keyword>
<evidence type="ECO:0000313" key="3">
    <source>
        <dbReference type="Proteomes" id="UP000324705"/>
    </source>
</evidence>
<dbReference type="PRINTS" id="PR00069">
    <property type="entry name" value="ALDKETRDTASE"/>
</dbReference>
<dbReference type="SUPFAM" id="SSF51430">
    <property type="entry name" value="NAD(P)-linked oxidoreductase"/>
    <property type="match status" value="1"/>
</dbReference>
<gene>
    <name evidence="2" type="ORF">TRITD_1Bv1G161200</name>
</gene>
<evidence type="ECO:0000259" key="1">
    <source>
        <dbReference type="Pfam" id="PF00248"/>
    </source>
</evidence>
<dbReference type="AlphaFoldDB" id="A0A9R0VBK4"/>
<dbReference type="InterPro" id="IPR036812">
    <property type="entry name" value="NAD(P)_OxRdtase_dom_sf"/>
</dbReference>
<dbReference type="PROSITE" id="PS00798">
    <property type="entry name" value="ALDOKETO_REDUCTASE_1"/>
    <property type="match status" value="1"/>
</dbReference>
<feature type="domain" description="NADP-dependent oxidoreductase" evidence="1">
    <location>
        <begin position="16"/>
        <end position="110"/>
    </location>
</feature>
<reference evidence="2 3" key="1">
    <citation type="submission" date="2017-09" db="EMBL/GenBank/DDBJ databases">
        <authorList>
            <consortium name="International Durum Wheat Genome Sequencing Consortium (IDWGSC)"/>
            <person name="Milanesi L."/>
        </authorList>
    </citation>
    <scope>NUCLEOTIDE SEQUENCE [LARGE SCALE GENOMIC DNA]</scope>
    <source>
        <strain evidence="3">cv. Svevo</strain>
    </source>
</reference>
<dbReference type="Proteomes" id="UP000324705">
    <property type="component" value="Chromosome 1B"/>
</dbReference>
<organism evidence="2 3">
    <name type="scientific">Triticum turgidum subsp. durum</name>
    <name type="common">Durum wheat</name>
    <name type="synonym">Triticum durum</name>
    <dbReference type="NCBI Taxonomy" id="4567"/>
    <lineage>
        <taxon>Eukaryota</taxon>
        <taxon>Viridiplantae</taxon>
        <taxon>Streptophyta</taxon>
        <taxon>Embryophyta</taxon>
        <taxon>Tracheophyta</taxon>
        <taxon>Spermatophyta</taxon>
        <taxon>Magnoliopsida</taxon>
        <taxon>Liliopsida</taxon>
        <taxon>Poales</taxon>
        <taxon>Poaceae</taxon>
        <taxon>BOP clade</taxon>
        <taxon>Pooideae</taxon>
        <taxon>Triticodae</taxon>
        <taxon>Triticeae</taxon>
        <taxon>Triticinae</taxon>
        <taxon>Triticum</taxon>
    </lineage>
</organism>
<evidence type="ECO:0000313" key="2">
    <source>
        <dbReference type="EMBL" id="VAH19848.1"/>
    </source>
</evidence>